<dbReference type="SMART" id="SM00342">
    <property type="entry name" value="HTH_ARAC"/>
    <property type="match status" value="1"/>
</dbReference>
<gene>
    <name evidence="6" type="ORF">GCM10009639_57970</name>
</gene>
<dbReference type="Pfam" id="PF12833">
    <property type="entry name" value="HTH_18"/>
    <property type="match status" value="1"/>
</dbReference>
<proteinExistence type="predicted"/>
<evidence type="ECO:0000256" key="4">
    <source>
        <dbReference type="SAM" id="MobiDB-lite"/>
    </source>
</evidence>
<dbReference type="PANTHER" id="PTHR47894:SF1">
    <property type="entry name" value="HTH-TYPE TRANSCRIPTIONAL REGULATOR VQSM"/>
    <property type="match status" value="1"/>
</dbReference>
<dbReference type="Proteomes" id="UP001499863">
    <property type="component" value="Unassembled WGS sequence"/>
</dbReference>
<name>A0ABN1YES9_9ACTN</name>
<dbReference type="InterPro" id="IPR018060">
    <property type="entry name" value="HTH_AraC"/>
</dbReference>
<dbReference type="RefSeq" id="WP_344342688.1">
    <property type="nucleotide sequence ID" value="NZ_BAAAKJ010000340.1"/>
</dbReference>
<feature type="region of interest" description="Disordered" evidence="4">
    <location>
        <begin position="1"/>
        <end position="22"/>
    </location>
</feature>
<sequence length="98" mass="10459">MDPQGPGRLDEHGTTWSGEAEALRRTRITRLLRTTDLTIDAIAARTGYADARALRRAVRRWCGNTPDALRRAGRGPGAPGARPGLCHRPPGPGPEPGG</sequence>
<keyword evidence="1" id="KW-0805">Transcription regulation</keyword>
<evidence type="ECO:0000313" key="6">
    <source>
        <dbReference type="EMBL" id="GAA1408356.1"/>
    </source>
</evidence>
<comment type="caution">
    <text evidence="6">The sequence shown here is derived from an EMBL/GenBank/DDBJ whole genome shotgun (WGS) entry which is preliminary data.</text>
</comment>
<evidence type="ECO:0000256" key="2">
    <source>
        <dbReference type="ARBA" id="ARBA00023125"/>
    </source>
</evidence>
<keyword evidence="2" id="KW-0238">DNA-binding</keyword>
<keyword evidence="3" id="KW-0804">Transcription</keyword>
<evidence type="ECO:0000256" key="1">
    <source>
        <dbReference type="ARBA" id="ARBA00023015"/>
    </source>
</evidence>
<dbReference type="PROSITE" id="PS01124">
    <property type="entry name" value="HTH_ARAC_FAMILY_2"/>
    <property type="match status" value="1"/>
</dbReference>
<dbReference type="SUPFAM" id="SSF46689">
    <property type="entry name" value="Homeodomain-like"/>
    <property type="match status" value="1"/>
</dbReference>
<feature type="region of interest" description="Disordered" evidence="4">
    <location>
        <begin position="64"/>
        <end position="98"/>
    </location>
</feature>
<organism evidence="6 7">
    <name type="scientific">Kitasatospora putterlickiae</name>
    <dbReference type="NCBI Taxonomy" id="221725"/>
    <lineage>
        <taxon>Bacteria</taxon>
        <taxon>Bacillati</taxon>
        <taxon>Actinomycetota</taxon>
        <taxon>Actinomycetes</taxon>
        <taxon>Kitasatosporales</taxon>
        <taxon>Streptomycetaceae</taxon>
        <taxon>Kitasatospora</taxon>
    </lineage>
</organism>
<dbReference type="PANTHER" id="PTHR47894">
    <property type="entry name" value="HTH-TYPE TRANSCRIPTIONAL REGULATOR GADX"/>
    <property type="match status" value="1"/>
</dbReference>
<protein>
    <recommendedName>
        <fullName evidence="5">HTH araC/xylS-type domain-containing protein</fullName>
    </recommendedName>
</protein>
<evidence type="ECO:0000259" key="5">
    <source>
        <dbReference type="PROSITE" id="PS01124"/>
    </source>
</evidence>
<reference evidence="6 7" key="1">
    <citation type="journal article" date="2019" name="Int. J. Syst. Evol. Microbiol.">
        <title>The Global Catalogue of Microorganisms (GCM) 10K type strain sequencing project: providing services to taxonomists for standard genome sequencing and annotation.</title>
        <authorList>
            <consortium name="The Broad Institute Genomics Platform"/>
            <consortium name="The Broad Institute Genome Sequencing Center for Infectious Disease"/>
            <person name="Wu L."/>
            <person name="Ma J."/>
        </authorList>
    </citation>
    <scope>NUCLEOTIDE SEQUENCE [LARGE SCALE GENOMIC DNA]</scope>
    <source>
        <strain evidence="6 7">JCM 12393</strain>
    </source>
</reference>
<dbReference type="Gene3D" id="1.10.10.60">
    <property type="entry name" value="Homeodomain-like"/>
    <property type="match status" value="1"/>
</dbReference>
<feature type="compositionally biased region" description="Pro residues" evidence="4">
    <location>
        <begin position="89"/>
        <end position="98"/>
    </location>
</feature>
<dbReference type="EMBL" id="BAAAKJ010000340">
    <property type="protein sequence ID" value="GAA1408356.1"/>
    <property type="molecule type" value="Genomic_DNA"/>
</dbReference>
<accession>A0ABN1YES9</accession>
<feature type="domain" description="HTH araC/xylS-type" evidence="5">
    <location>
        <begin position="24"/>
        <end position="72"/>
    </location>
</feature>
<dbReference type="InterPro" id="IPR009057">
    <property type="entry name" value="Homeodomain-like_sf"/>
</dbReference>
<evidence type="ECO:0000313" key="7">
    <source>
        <dbReference type="Proteomes" id="UP001499863"/>
    </source>
</evidence>
<keyword evidence="7" id="KW-1185">Reference proteome</keyword>
<evidence type="ECO:0000256" key="3">
    <source>
        <dbReference type="ARBA" id="ARBA00023163"/>
    </source>
</evidence>